<dbReference type="InterPro" id="IPR036910">
    <property type="entry name" value="HMG_box_dom_sf"/>
</dbReference>
<organism evidence="1 2">
    <name type="scientific">Datura stramonium</name>
    <name type="common">Jimsonweed</name>
    <name type="synonym">Common thornapple</name>
    <dbReference type="NCBI Taxonomy" id="4076"/>
    <lineage>
        <taxon>Eukaryota</taxon>
        <taxon>Viridiplantae</taxon>
        <taxon>Streptophyta</taxon>
        <taxon>Embryophyta</taxon>
        <taxon>Tracheophyta</taxon>
        <taxon>Spermatophyta</taxon>
        <taxon>Magnoliopsida</taxon>
        <taxon>eudicotyledons</taxon>
        <taxon>Gunneridae</taxon>
        <taxon>Pentapetalae</taxon>
        <taxon>asterids</taxon>
        <taxon>lamiids</taxon>
        <taxon>Solanales</taxon>
        <taxon>Solanaceae</taxon>
        <taxon>Solanoideae</taxon>
        <taxon>Datureae</taxon>
        <taxon>Datura</taxon>
    </lineage>
</organism>
<reference evidence="1 2" key="1">
    <citation type="journal article" date="2021" name="BMC Genomics">
        <title>Datura genome reveals duplications of psychoactive alkaloid biosynthetic genes and high mutation rate following tissue culture.</title>
        <authorList>
            <person name="Rajewski A."/>
            <person name="Carter-House D."/>
            <person name="Stajich J."/>
            <person name="Litt A."/>
        </authorList>
    </citation>
    <scope>NUCLEOTIDE SEQUENCE [LARGE SCALE GENOMIC DNA]</scope>
    <source>
        <strain evidence="1">AR-01</strain>
    </source>
</reference>
<dbReference type="SUPFAM" id="SSF47095">
    <property type="entry name" value="HMG-box"/>
    <property type="match status" value="1"/>
</dbReference>
<sequence>MVMGFTGKWSGIGVYSVGFLVSSIGDGEVGDEGEGEVCRDAALRWLVVFHQTMVVGRRSGGCAAGEEGTRYGLWWFQWCGFADVALIWWLEVLRNGGRSGGKEEESPYSHINGHSNCSMVYQARTRKRVFGIQIHRGPDGSAFQKCETCGISVAIALADMHECEPRKDVKKFKCQPRSTSLVKELRLIDQPRSAFRVFMEDFVKKNIHGNDFEVDKKGFETWKNMKLEEKFLYFMKAETINLAHKQHLLREENDMPWRADDEADSADVGKYDENYEDYDCYDSESSGDLIDFGLRQTRAFTPVRGRVCFRGGLE</sequence>
<name>A0ABS8S978_DATST</name>
<evidence type="ECO:0008006" key="3">
    <source>
        <dbReference type="Google" id="ProtNLM"/>
    </source>
</evidence>
<dbReference type="Proteomes" id="UP000823775">
    <property type="component" value="Unassembled WGS sequence"/>
</dbReference>
<comment type="caution">
    <text evidence="1">The sequence shown here is derived from an EMBL/GenBank/DDBJ whole genome shotgun (WGS) entry which is preliminary data.</text>
</comment>
<dbReference type="EMBL" id="JACEIK010000343">
    <property type="protein sequence ID" value="MCD7455390.1"/>
    <property type="molecule type" value="Genomic_DNA"/>
</dbReference>
<gene>
    <name evidence="1" type="ORF">HAX54_028039</name>
</gene>
<evidence type="ECO:0000313" key="2">
    <source>
        <dbReference type="Proteomes" id="UP000823775"/>
    </source>
</evidence>
<evidence type="ECO:0000313" key="1">
    <source>
        <dbReference type="EMBL" id="MCD7455390.1"/>
    </source>
</evidence>
<accession>A0ABS8S978</accession>
<protein>
    <recommendedName>
        <fullName evidence="3">HMG box domain-containing protein</fullName>
    </recommendedName>
</protein>
<proteinExistence type="predicted"/>
<dbReference type="PANTHER" id="PTHR47658">
    <property type="entry name" value="HIGH MOBILITY GROUP B PROTEIN 12-RELATED"/>
    <property type="match status" value="1"/>
</dbReference>
<dbReference type="PANTHER" id="PTHR47658:SF2">
    <property type="entry name" value="HMG-BOX (HIGH MOBILITY GROUP) DNA-BINDING FAMILY PROTEIN"/>
    <property type="match status" value="1"/>
</dbReference>
<dbReference type="Gene3D" id="1.10.30.10">
    <property type="entry name" value="High mobility group box domain"/>
    <property type="match status" value="1"/>
</dbReference>
<keyword evidence="2" id="KW-1185">Reference proteome</keyword>